<gene>
    <name evidence="3" type="ORF">GCM10012285_23760</name>
</gene>
<feature type="compositionally biased region" description="Polar residues" evidence="1">
    <location>
        <begin position="66"/>
        <end position="80"/>
    </location>
</feature>
<evidence type="ECO:0000256" key="1">
    <source>
        <dbReference type="SAM" id="MobiDB-lite"/>
    </source>
</evidence>
<evidence type="ECO:0000259" key="2">
    <source>
        <dbReference type="Pfam" id="PF19631"/>
    </source>
</evidence>
<dbReference type="Pfam" id="PF19631">
    <property type="entry name" value="Trypco2"/>
    <property type="match status" value="1"/>
</dbReference>
<evidence type="ECO:0000313" key="4">
    <source>
        <dbReference type="Proteomes" id="UP000600080"/>
    </source>
</evidence>
<proteinExistence type="predicted"/>
<keyword evidence="4" id="KW-1185">Reference proteome</keyword>
<reference evidence="4" key="1">
    <citation type="journal article" date="2019" name="Int. J. Syst. Evol. Microbiol.">
        <title>The Global Catalogue of Microorganisms (GCM) 10K type strain sequencing project: providing services to taxonomists for standard genome sequencing and annotation.</title>
        <authorList>
            <consortium name="The Broad Institute Genomics Platform"/>
            <consortium name="The Broad Institute Genome Sequencing Center for Infectious Disease"/>
            <person name="Wu L."/>
            <person name="Ma J."/>
        </authorList>
    </citation>
    <scope>NUCLEOTIDE SEQUENCE [LARGE SCALE GENOMIC DNA]</scope>
    <source>
        <strain evidence="4">CGMCC 4.7323</strain>
    </source>
</reference>
<dbReference type="RefSeq" id="WP_373294118.1">
    <property type="nucleotide sequence ID" value="NZ_BMND01000007.1"/>
</dbReference>
<protein>
    <recommendedName>
        <fullName evidence="2">Trypsin-co-occurring domain-containing protein</fullName>
    </recommendedName>
</protein>
<dbReference type="InterPro" id="IPR045608">
    <property type="entry name" value="Trypco2"/>
</dbReference>
<name>A0ABQ2J9C6_9ACTN</name>
<accession>A0ABQ2J9C6</accession>
<evidence type="ECO:0000313" key="3">
    <source>
        <dbReference type="EMBL" id="GGN42913.1"/>
    </source>
</evidence>
<sequence length="80" mass="8771">MIELSNTVRELHRELTAEVSEGDGERLRFELGPVEIEASVTISKEAEAEAKLRFGPRKLELPGNSHVPTPNASPSRCISS</sequence>
<organism evidence="3 4">
    <name type="scientific">Streptomyces kronopolitis</name>
    <dbReference type="NCBI Taxonomy" id="1612435"/>
    <lineage>
        <taxon>Bacteria</taxon>
        <taxon>Bacillati</taxon>
        <taxon>Actinomycetota</taxon>
        <taxon>Actinomycetes</taxon>
        <taxon>Kitasatosporales</taxon>
        <taxon>Streptomycetaceae</taxon>
        <taxon>Streptomyces</taxon>
    </lineage>
</organism>
<dbReference type="GeneID" id="301552699"/>
<dbReference type="Proteomes" id="UP000600080">
    <property type="component" value="Unassembled WGS sequence"/>
</dbReference>
<feature type="domain" description="Trypsin-co-occurring" evidence="2">
    <location>
        <begin position="2"/>
        <end position="61"/>
    </location>
</feature>
<comment type="caution">
    <text evidence="3">The sequence shown here is derived from an EMBL/GenBank/DDBJ whole genome shotgun (WGS) entry which is preliminary data.</text>
</comment>
<feature type="region of interest" description="Disordered" evidence="1">
    <location>
        <begin position="57"/>
        <end position="80"/>
    </location>
</feature>
<dbReference type="EMBL" id="BMND01000007">
    <property type="protein sequence ID" value="GGN42913.1"/>
    <property type="molecule type" value="Genomic_DNA"/>
</dbReference>